<evidence type="ECO:0000313" key="2">
    <source>
        <dbReference type="EMBL" id="PTQ26242.1"/>
    </source>
</evidence>
<organism evidence="2 3">
    <name type="scientific">Marchantia polymorpha</name>
    <name type="common">Common liverwort</name>
    <name type="synonym">Marchantia aquatica</name>
    <dbReference type="NCBI Taxonomy" id="3197"/>
    <lineage>
        <taxon>Eukaryota</taxon>
        <taxon>Viridiplantae</taxon>
        <taxon>Streptophyta</taxon>
        <taxon>Embryophyta</taxon>
        <taxon>Marchantiophyta</taxon>
        <taxon>Marchantiopsida</taxon>
        <taxon>Marchantiidae</taxon>
        <taxon>Marchantiales</taxon>
        <taxon>Marchantiaceae</taxon>
        <taxon>Marchantia</taxon>
    </lineage>
</organism>
<dbReference type="AlphaFoldDB" id="A0A2R6VXB7"/>
<name>A0A2R6VXB7_MARPO</name>
<gene>
    <name evidence="2" type="ORF">MARPO_4117s0001</name>
</gene>
<protein>
    <submittedName>
        <fullName evidence="2">Uncharacterized protein</fullName>
    </submittedName>
</protein>
<evidence type="ECO:0000256" key="1">
    <source>
        <dbReference type="SAM" id="MobiDB-lite"/>
    </source>
</evidence>
<proteinExistence type="predicted"/>
<feature type="region of interest" description="Disordered" evidence="1">
    <location>
        <begin position="76"/>
        <end position="97"/>
    </location>
</feature>
<feature type="compositionally biased region" description="Low complexity" evidence="1">
    <location>
        <begin position="213"/>
        <end position="224"/>
    </location>
</feature>
<feature type="compositionally biased region" description="Low complexity" evidence="1">
    <location>
        <begin position="76"/>
        <end position="95"/>
    </location>
</feature>
<accession>A0A2R6VXB7</accession>
<evidence type="ECO:0000313" key="3">
    <source>
        <dbReference type="Proteomes" id="UP000244005"/>
    </source>
</evidence>
<reference evidence="3" key="1">
    <citation type="journal article" date="2017" name="Cell">
        <title>Insights into land plant evolution garnered from the Marchantia polymorpha genome.</title>
        <authorList>
            <person name="Bowman J.L."/>
            <person name="Kohchi T."/>
            <person name="Yamato K.T."/>
            <person name="Jenkins J."/>
            <person name="Shu S."/>
            <person name="Ishizaki K."/>
            <person name="Yamaoka S."/>
            <person name="Nishihama R."/>
            <person name="Nakamura Y."/>
            <person name="Berger F."/>
            <person name="Adam C."/>
            <person name="Aki S.S."/>
            <person name="Althoff F."/>
            <person name="Araki T."/>
            <person name="Arteaga-Vazquez M.A."/>
            <person name="Balasubrmanian S."/>
            <person name="Barry K."/>
            <person name="Bauer D."/>
            <person name="Boehm C.R."/>
            <person name="Briginshaw L."/>
            <person name="Caballero-Perez J."/>
            <person name="Catarino B."/>
            <person name="Chen F."/>
            <person name="Chiyoda S."/>
            <person name="Chovatia M."/>
            <person name="Davies K.M."/>
            <person name="Delmans M."/>
            <person name="Demura T."/>
            <person name="Dierschke T."/>
            <person name="Dolan L."/>
            <person name="Dorantes-Acosta A.E."/>
            <person name="Eklund D.M."/>
            <person name="Florent S.N."/>
            <person name="Flores-Sandoval E."/>
            <person name="Fujiyama A."/>
            <person name="Fukuzawa H."/>
            <person name="Galik B."/>
            <person name="Grimanelli D."/>
            <person name="Grimwood J."/>
            <person name="Grossniklaus U."/>
            <person name="Hamada T."/>
            <person name="Haseloff J."/>
            <person name="Hetherington A.J."/>
            <person name="Higo A."/>
            <person name="Hirakawa Y."/>
            <person name="Hundley H.N."/>
            <person name="Ikeda Y."/>
            <person name="Inoue K."/>
            <person name="Inoue S.I."/>
            <person name="Ishida S."/>
            <person name="Jia Q."/>
            <person name="Kakita M."/>
            <person name="Kanazawa T."/>
            <person name="Kawai Y."/>
            <person name="Kawashima T."/>
            <person name="Kennedy M."/>
            <person name="Kinose K."/>
            <person name="Kinoshita T."/>
            <person name="Kohara Y."/>
            <person name="Koide E."/>
            <person name="Komatsu K."/>
            <person name="Kopischke S."/>
            <person name="Kubo M."/>
            <person name="Kyozuka J."/>
            <person name="Lagercrantz U."/>
            <person name="Lin S.S."/>
            <person name="Lindquist E."/>
            <person name="Lipzen A.M."/>
            <person name="Lu C.W."/>
            <person name="De Luna E."/>
            <person name="Martienssen R.A."/>
            <person name="Minamino N."/>
            <person name="Mizutani M."/>
            <person name="Mizutani M."/>
            <person name="Mochizuki N."/>
            <person name="Monte I."/>
            <person name="Mosher R."/>
            <person name="Nagasaki H."/>
            <person name="Nakagami H."/>
            <person name="Naramoto S."/>
            <person name="Nishitani K."/>
            <person name="Ohtani M."/>
            <person name="Okamoto T."/>
            <person name="Okumura M."/>
            <person name="Phillips J."/>
            <person name="Pollak B."/>
            <person name="Reinders A."/>
            <person name="Rovekamp M."/>
            <person name="Sano R."/>
            <person name="Sawa S."/>
            <person name="Schmid M.W."/>
            <person name="Shirakawa M."/>
            <person name="Solano R."/>
            <person name="Spunde A."/>
            <person name="Suetsugu N."/>
            <person name="Sugano S."/>
            <person name="Sugiyama A."/>
            <person name="Sun R."/>
            <person name="Suzuki Y."/>
            <person name="Takenaka M."/>
            <person name="Takezawa D."/>
            <person name="Tomogane H."/>
            <person name="Tsuzuki M."/>
            <person name="Ueda T."/>
            <person name="Umeda M."/>
            <person name="Ward J.M."/>
            <person name="Watanabe Y."/>
            <person name="Yazaki K."/>
            <person name="Yokoyama R."/>
            <person name="Yoshitake Y."/>
            <person name="Yotsui I."/>
            <person name="Zachgo S."/>
            <person name="Schmutz J."/>
        </authorList>
    </citation>
    <scope>NUCLEOTIDE SEQUENCE [LARGE SCALE GENOMIC DNA]</scope>
    <source>
        <strain evidence="3">Tak-1</strain>
    </source>
</reference>
<sequence length="332" mass="33473">MPVWVILLVAGVLIVAAFVLVIAIHILDVHAEQQCAHLHDLTQRSLQQNQIPSPYQYRGGESQLCCVCGSVRFRRSQTSSGNNSLSRSKSSSRTGSAGGLLQPLVDAACGKTSLGSGSIESYLDSLVDDTEWRVVCKGVGSMLAISSRNLQAVGSPRKKSDAETTQDSVSLAAAASSASSGSSSSAAAFASASRTVGGSGSSSMTTITATITTTSAPSSISPSTNAGTQASGSHGTDEATYKPASQRRLVLEILMSPSGTLDGQGGSIPRPTGVRLKLETNASLESLASLAAAASSGVASSHQPPEADSEAGLSTAGISTAAASACCPVPAD</sequence>
<dbReference type="Proteomes" id="UP000244005">
    <property type="component" value="Unassembled WGS sequence"/>
</dbReference>
<dbReference type="EMBL" id="KZ775435">
    <property type="protein sequence ID" value="PTQ26242.1"/>
    <property type="molecule type" value="Genomic_DNA"/>
</dbReference>
<feature type="compositionally biased region" description="Polar residues" evidence="1">
    <location>
        <begin position="225"/>
        <end position="234"/>
    </location>
</feature>
<feature type="region of interest" description="Disordered" evidence="1">
    <location>
        <begin position="213"/>
        <end position="244"/>
    </location>
</feature>
<keyword evidence="3" id="KW-1185">Reference proteome</keyword>